<proteinExistence type="predicted"/>
<feature type="compositionally biased region" description="Basic and acidic residues" evidence="2">
    <location>
        <begin position="286"/>
        <end position="298"/>
    </location>
</feature>
<gene>
    <name evidence="4" type="ORF">HPB48_022377</name>
</gene>
<dbReference type="PROSITE" id="PS50175">
    <property type="entry name" value="ASP_PROT_RETROV"/>
    <property type="match status" value="1"/>
</dbReference>
<evidence type="ECO:0000259" key="3">
    <source>
        <dbReference type="PROSITE" id="PS50175"/>
    </source>
</evidence>
<comment type="caution">
    <text evidence="4">The sequence shown here is derived from an EMBL/GenBank/DDBJ whole genome shotgun (WGS) entry which is preliminary data.</text>
</comment>
<evidence type="ECO:0000256" key="2">
    <source>
        <dbReference type="SAM" id="MobiDB-lite"/>
    </source>
</evidence>
<keyword evidence="5" id="KW-1185">Reference proteome</keyword>
<evidence type="ECO:0000256" key="1">
    <source>
        <dbReference type="ARBA" id="ARBA00022801"/>
    </source>
</evidence>
<evidence type="ECO:0000313" key="5">
    <source>
        <dbReference type="Proteomes" id="UP000821853"/>
    </source>
</evidence>
<dbReference type="SUPFAM" id="SSF50630">
    <property type="entry name" value="Acid proteases"/>
    <property type="match status" value="1"/>
</dbReference>
<sequence length="388" mass="42803">MTFSVNVQGANAVGIGTSGGGFWASHAISSMPCLVRALTIARQNEAVQQQQAELLSSTPKEAVNLDALNVRRSRPAKDPVATPPPTTHHPRRFKKSCGWCGKERHARAICLAKDCVCQKCREKGHFSTICRSANALRNIEQEPGFLGLMATTASSKWEVSPLVESQTLVFKIDTGADETVIPERRFPRLCKHVVLNSPDRRLQGPDGKTLRISGLARLHFKLKGRESMENVNILPGLRTALLGKPAITNLGLFPGEPLLEPSVSWLTDGEFFRTTSALERPSAADTETRLENSEESRAAVRGASIAQQHRPSEQQHRPSRMRQFSDYTPSNEVLLPDPTATAKKQERGDARRKSNDDTRGGDSLHQGDTDEKRHDTKSIASLRLRRPT</sequence>
<feature type="compositionally biased region" description="Basic and acidic residues" evidence="2">
    <location>
        <begin position="343"/>
        <end position="377"/>
    </location>
</feature>
<accession>A0A9J6FA11</accession>
<dbReference type="InterPro" id="IPR001995">
    <property type="entry name" value="Peptidase_A2_cat"/>
</dbReference>
<dbReference type="Proteomes" id="UP000821853">
    <property type="component" value="Chromosome 1"/>
</dbReference>
<dbReference type="GO" id="GO:0004190">
    <property type="term" value="F:aspartic-type endopeptidase activity"/>
    <property type="evidence" value="ECO:0007669"/>
    <property type="project" value="InterPro"/>
</dbReference>
<organism evidence="4 5">
    <name type="scientific">Haemaphysalis longicornis</name>
    <name type="common">Bush tick</name>
    <dbReference type="NCBI Taxonomy" id="44386"/>
    <lineage>
        <taxon>Eukaryota</taxon>
        <taxon>Metazoa</taxon>
        <taxon>Ecdysozoa</taxon>
        <taxon>Arthropoda</taxon>
        <taxon>Chelicerata</taxon>
        <taxon>Arachnida</taxon>
        <taxon>Acari</taxon>
        <taxon>Parasitiformes</taxon>
        <taxon>Ixodida</taxon>
        <taxon>Ixodoidea</taxon>
        <taxon>Ixodidae</taxon>
        <taxon>Haemaphysalinae</taxon>
        <taxon>Haemaphysalis</taxon>
    </lineage>
</organism>
<feature type="region of interest" description="Disordered" evidence="2">
    <location>
        <begin position="279"/>
        <end position="388"/>
    </location>
</feature>
<dbReference type="EMBL" id="JABSTR010000001">
    <property type="protein sequence ID" value="KAH9359773.1"/>
    <property type="molecule type" value="Genomic_DNA"/>
</dbReference>
<dbReference type="Gene3D" id="2.40.70.10">
    <property type="entry name" value="Acid Proteases"/>
    <property type="match status" value="1"/>
</dbReference>
<dbReference type="GO" id="GO:0006508">
    <property type="term" value="P:proteolysis"/>
    <property type="evidence" value="ECO:0007669"/>
    <property type="project" value="InterPro"/>
</dbReference>
<evidence type="ECO:0000313" key="4">
    <source>
        <dbReference type="EMBL" id="KAH9359773.1"/>
    </source>
</evidence>
<reference evidence="4 5" key="1">
    <citation type="journal article" date="2020" name="Cell">
        <title>Large-Scale Comparative Analyses of Tick Genomes Elucidate Their Genetic Diversity and Vector Capacities.</title>
        <authorList>
            <consortium name="Tick Genome and Microbiome Consortium (TIGMIC)"/>
            <person name="Jia N."/>
            <person name="Wang J."/>
            <person name="Shi W."/>
            <person name="Du L."/>
            <person name="Sun Y."/>
            <person name="Zhan W."/>
            <person name="Jiang J.F."/>
            <person name="Wang Q."/>
            <person name="Zhang B."/>
            <person name="Ji P."/>
            <person name="Bell-Sakyi L."/>
            <person name="Cui X.M."/>
            <person name="Yuan T.T."/>
            <person name="Jiang B.G."/>
            <person name="Yang W.F."/>
            <person name="Lam T.T."/>
            <person name="Chang Q.C."/>
            <person name="Ding S.J."/>
            <person name="Wang X.J."/>
            <person name="Zhu J.G."/>
            <person name="Ruan X.D."/>
            <person name="Zhao L."/>
            <person name="Wei J.T."/>
            <person name="Ye R.Z."/>
            <person name="Que T.C."/>
            <person name="Du C.H."/>
            <person name="Zhou Y.H."/>
            <person name="Cheng J.X."/>
            <person name="Dai P.F."/>
            <person name="Guo W.B."/>
            <person name="Han X.H."/>
            <person name="Huang E.J."/>
            <person name="Li L.F."/>
            <person name="Wei W."/>
            <person name="Gao Y.C."/>
            <person name="Liu J.Z."/>
            <person name="Shao H.Z."/>
            <person name="Wang X."/>
            <person name="Wang C.C."/>
            <person name="Yang T.C."/>
            <person name="Huo Q.B."/>
            <person name="Li W."/>
            <person name="Chen H.Y."/>
            <person name="Chen S.E."/>
            <person name="Zhou L.G."/>
            <person name="Ni X.B."/>
            <person name="Tian J.H."/>
            <person name="Sheng Y."/>
            <person name="Liu T."/>
            <person name="Pan Y.S."/>
            <person name="Xia L.Y."/>
            <person name="Li J."/>
            <person name="Zhao F."/>
            <person name="Cao W.C."/>
        </authorList>
    </citation>
    <scope>NUCLEOTIDE SEQUENCE [LARGE SCALE GENOMIC DNA]</scope>
    <source>
        <strain evidence="4">HaeL-2018</strain>
    </source>
</reference>
<name>A0A9J6FA11_HAELO</name>
<dbReference type="InterPro" id="IPR021109">
    <property type="entry name" value="Peptidase_aspartic_dom_sf"/>
</dbReference>
<dbReference type="OrthoDB" id="6512231at2759"/>
<protein>
    <recommendedName>
        <fullName evidence="3">Peptidase A2 domain-containing protein</fullName>
    </recommendedName>
</protein>
<keyword evidence="1" id="KW-0378">Hydrolase</keyword>
<feature type="domain" description="Peptidase A2" evidence="3">
    <location>
        <begin position="168"/>
        <end position="187"/>
    </location>
</feature>
<feature type="region of interest" description="Disordered" evidence="2">
    <location>
        <begin position="70"/>
        <end position="91"/>
    </location>
</feature>
<dbReference type="AlphaFoldDB" id="A0A9J6FA11"/>
<dbReference type="VEuPathDB" id="VectorBase:HLOH_053545"/>